<dbReference type="SUPFAM" id="SSF81383">
    <property type="entry name" value="F-box domain"/>
    <property type="match status" value="1"/>
</dbReference>
<gene>
    <name evidence="2" type="ORF">R1flu_002647</name>
</gene>
<organism evidence="2 3">
    <name type="scientific">Riccia fluitans</name>
    <dbReference type="NCBI Taxonomy" id="41844"/>
    <lineage>
        <taxon>Eukaryota</taxon>
        <taxon>Viridiplantae</taxon>
        <taxon>Streptophyta</taxon>
        <taxon>Embryophyta</taxon>
        <taxon>Marchantiophyta</taxon>
        <taxon>Marchantiopsida</taxon>
        <taxon>Marchantiidae</taxon>
        <taxon>Marchantiales</taxon>
        <taxon>Ricciaceae</taxon>
        <taxon>Riccia</taxon>
    </lineage>
</organism>
<feature type="domain" description="F-box" evidence="1">
    <location>
        <begin position="40"/>
        <end position="64"/>
    </location>
</feature>
<dbReference type="InterPro" id="IPR036047">
    <property type="entry name" value="F-box-like_dom_sf"/>
</dbReference>
<dbReference type="PANTHER" id="PTHR31672">
    <property type="entry name" value="BNACNNG10540D PROTEIN"/>
    <property type="match status" value="1"/>
</dbReference>
<dbReference type="Pfam" id="PF00646">
    <property type="entry name" value="F-box"/>
    <property type="match status" value="1"/>
</dbReference>
<dbReference type="AlphaFoldDB" id="A0ABD1YA29"/>
<reference evidence="2 3" key="1">
    <citation type="submission" date="2024-09" db="EMBL/GenBank/DDBJ databases">
        <title>Chromosome-scale assembly of Riccia fluitans.</title>
        <authorList>
            <person name="Paukszto L."/>
            <person name="Sawicki J."/>
            <person name="Karawczyk K."/>
            <person name="Piernik-Szablinska J."/>
            <person name="Szczecinska M."/>
            <person name="Mazdziarz M."/>
        </authorList>
    </citation>
    <scope>NUCLEOTIDE SEQUENCE [LARGE SCALE GENOMIC DNA]</scope>
    <source>
        <strain evidence="2">Rf_01</strain>
        <tissue evidence="2">Aerial parts of the thallus</tissue>
    </source>
</reference>
<proteinExistence type="predicted"/>
<dbReference type="Gene3D" id="1.20.1280.50">
    <property type="match status" value="1"/>
</dbReference>
<comment type="caution">
    <text evidence="2">The sequence shown here is derived from an EMBL/GenBank/DDBJ whole genome shotgun (WGS) entry which is preliminary data.</text>
</comment>
<dbReference type="InterPro" id="IPR050796">
    <property type="entry name" value="SCF_F-box_component"/>
</dbReference>
<dbReference type="PANTHER" id="PTHR31672:SF8">
    <property type="entry name" value="F-BOX DOMAIN-CONTAINING PROTEIN"/>
    <property type="match status" value="1"/>
</dbReference>
<dbReference type="EMBL" id="JBHFFA010000006">
    <property type="protein sequence ID" value="KAL2622442.1"/>
    <property type="molecule type" value="Genomic_DNA"/>
</dbReference>
<dbReference type="InterPro" id="IPR001810">
    <property type="entry name" value="F-box_dom"/>
</dbReference>
<evidence type="ECO:0000313" key="2">
    <source>
        <dbReference type="EMBL" id="KAL2622442.1"/>
    </source>
</evidence>
<name>A0ABD1YA29_9MARC</name>
<evidence type="ECO:0000259" key="1">
    <source>
        <dbReference type="Pfam" id="PF00646"/>
    </source>
</evidence>
<sequence length="523" mass="59497">MSRGWREEFLTLCFGTLDLEADEEKKPTVFDDLSKDEEWNVLSRLPVADIIRCRAVCPRWRSLLTPGIPRSLESSYFFDKLWAQNRPWERWLLLHTGYFSKCLVLDVSHQVCYEWSAVEKLHHSAGSPQVDSTCRVLNTSTNGLIFTYEDIYVGDVSWLGITAYNPMTGYKDPLPVVLYASLCHPVVVASVEDRRAVGTHYKLLVVEKTWLTRYPVAHRNDAKCVNQDFLAVVHLYTSQERSWETLDSIDVHYYCNFREVKRFNGEDDLIFLLETPSPHPEGRYMGEGSGMCLCLRWFNVEDLTWSSCPIGPPEDFGLRDDFSDKCFFLFERNKELILVASLADEDLFVAGFRIYKSSTTIMSGMKCGWILLSCIPEIILGSCSKRISIEEISSKSCFTWPRIHVEVFALPGGKVEDDKLLIFLLGDESFGIVSFDFKSSETQKDAWKALISTTPYVLPKADGQASEQNSLGEKVQTWSKIVFRESGGRTGVPCNHSSFQSGSTFGCSFEPRFDDVEAAEHDV</sequence>
<protein>
    <recommendedName>
        <fullName evidence="1">F-box domain-containing protein</fullName>
    </recommendedName>
</protein>
<keyword evidence="3" id="KW-1185">Reference proteome</keyword>
<evidence type="ECO:0000313" key="3">
    <source>
        <dbReference type="Proteomes" id="UP001605036"/>
    </source>
</evidence>
<accession>A0ABD1YA29</accession>
<dbReference type="Proteomes" id="UP001605036">
    <property type="component" value="Unassembled WGS sequence"/>
</dbReference>